<proteinExistence type="inferred from homology"/>
<evidence type="ECO:0000256" key="1">
    <source>
        <dbReference type="ARBA" id="ARBA00004123"/>
    </source>
</evidence>
<evidence type="ECO:0000256" key="3">
    <source>
        <dbReference type="ARBA" id="ARBA00023015"/>
    </source>
</evidence>
<reference evidence="7" key="1">
    <citation type="submission" date="2018-07" db="EMBL/GenBank/DDBJ databases">
        <authorList>
            <person name="Quirk P.G."/>
            <person name="Krulwich T.A."/>
        </authorList>
    </citation>
    <scope>NUCLEOTIDE SEQUENCE</scope>
</reference>
<dbReference type="EMBL" id="UFQT01000014">
    <property type="protein sequence ID" value="SSX17688.1"/>
    <property type="molecule type" value="Genomic_DNA"/>
</dbReference>
<sequence length="219" mass="25725">MANLESIQTLAFPLPPSQYISAFTDDNVRKNKIPKPPPIPSNEYKMFGKPFSNDENIITPLESQGFKRLYPQHFDRKKELKKMNHSILVNFLDLIELLVKYPDSPRRAEKIDDLTQLFVHIHHLLNEFRPHQARETLRVMMELQKRQRLETAQRFQKHLEKVRDIVRNAFAALPDQSETNNKLLIPVELMDIDRETDQAADPCCLMDRIMCEIVDDFSN</sequence>
<dbReference type="InterPro" id="IPR009244">
    <property type="entry name" value="Mediatior_Med7"/>
</dbReference>
<dbReference type="InterPro" id="IPR044888">
    <property type="entry name" value="Mediatior_Med7_sf"/>
</dbReference>
<evidence type="ECO:0000313" key="7">
    <source>
        <dbReference type="EMBL" id="SSX17688.1"/>
    </source>
</evidence>
<keyword evidence="5 6" id="KW-0539">Nucleus</keyword>
<organism evidence="7">
    <name type="scientific">Culicoides sonorensis</name>
    <name type="common">Biting midge</name>
    <dbReference type="NCBI Taxonomy" id="179676"/>
    <lineage>
        <taxon>Eukaryota</taxon>
        <taxon>Metazoa</taxon>
        <taxon>Ecdysozoa</taxon>
        <taxon>Arthropoda</taxon>
        <taxon>Hexapoda</taxon>
        <taxon>Insecta</taxon>
        <taxon>Pterygota</taxon>
        <taxon>Neoptera</taxon>
        <taxon>Endopterygota</taxon>
        <taxon>Diptera</taxon>
        <taxon>Nematocera</taxon>
        <taxon>Chironomoidea</taxon>
        <taxon>Ceratopogonidae</taxon>
        <taxon>Ceratopogoninae</taxon>
        <taxon>Culicoides</taxon>
        <taxon>Monoculicoides</taxon>
    </lineage>
</organism>
<dbReference type="Gene3D" id="6.10.140.200">
    <property type="match status" value="1"/>
</dbReference>
<dbReference type="InterPro" id="IPR037212">
    <property type="entry name" value="Med7/Med21-like"/>
</dbReference>
<accession>A0A336LVN2</accession>
<evidence type="ECO:0000256" key="5">
    <source>
        <dbReference type="ARBA" id="ARBA00023242"/>
    </source>
</evidence>
<dbReference type="Pfam" id="PF05983">
    <property type="entry name" value="Med7"/>
    <property type="match status" value="1"/>
</dbReference>
<comment type="function">
    <text evidence="6">Component of the Mediator complex, a coactivator involved in the regulated transcription of nearly all RNA polymerase II-dependent genes. Mediator functions as a bridge to convey information from gene-specific regulatory proteins to the basal RNA polymerase II transcription machinery.</text>
</comment>
<dbReference type="GO" id="GO:0016592">
    <property type="term" value="C:mediator complex"/>
    <property type="evidence" value="ECO:0007669"/>
    <property type="project" value="InterPro"/>
</dbReference>
<dbReference type="PANTHER" id="PTHR21428">
    <property type="entry name" value="MEDIATOR OF RNA POLYMERASE II TRANSCRIPTION SUBUNIT 7"/>
    <property type="match status" value="1"/>
</dbReference>
<keyword evidence="3 6" id="KW-0805">Transcription regulation</keyword>
<gene>
    <name evidence="7" type="primary">CSON002925</name>
</gene>
<name>A0A336LVN2_CULSO</name>
<dbReference type="PANTHER" id="PTHR21428:SF11">
    <property type="entry name" value="MEDIATOR OF RNA POLYMERASE II TRANSCRIPTION SUBUNIT 7"/>
    <property type="match status" value="1"/>
</dbReference>
<evidence type="ECO:0000256" key="4">
    <source>
        <dbReference type="ARBA" id="ARBA00023163"/>
    </source>
</evidence>
<dbReference type="AlphaFoldDB" id="A0A336LVN2"/>
<comment type="similarity">
    <text evidence="2 6">Belongs to the Mediator complex subunit 7 family.</text>
</comment>
<keyword evidence="6" id="KW-0010">Activator</keyword>
<dbReference type="GO" id="GO:0006357">
    <property type="term" value="P:regulation of transcription by RNA polymerase II"/>
    <property type="evidence" value="ECO:0007669"/>
    <property type="project" value="InterPro"/>
</dbReference>
<dbReference type="GO" id="GO:0003712">
    <property type="term" value="F:transcription coregulator activity"/>
    <property type="evidence" value="ECO:0007669"/>
    <property type="project" value="InterPro"/>
</dbReference>
<evidence type="ECO:0000256" key="2">
    <source>
        <dbReference type="ARBA" id="ARBA00009994"/>
    </source>
</evidence>
<dbReference type="OMA" id="IHDSYSM"/>
<dbReference type="GO" id="GO:0070847">
    <property type="term" value="C:core mediator complex"/>
    <property type="evidence" value="ECO:0007669"/>
    <property type="project" value="TreeGrafter"/>
</dbReference>
<keyword evidence="4 6" id="KW-0804">Transcription</keyword>
<comment type="subunit">
    <text evidence="6">Component of the Mediator complex.</text>
</comment>
<dbReference type="SUPFAM" id="SSF140718">
    <property type="entry name" value="Mediator hinge subcomplex-like"/>
    <property type="match status" value="1"/>
</dbReference>
<comment type="subcellular location">
    <subcellularLocation>
        <location evidence="1 6">Nucleus</location>
    </subcellularLocation>
</comment>
<protein>
    <recommendedName>
        <fullName evidence="6">Mediator of RNA polymerase II transcription subunit 7</fullName>
    </recommendedName>
</protein>
<evidence type="ECO:0000256" key="6">
    <source>
        <dbReference type="RuleBase" id="RU364060"/>
    </source>
</evidence>
<dbReference type="VEuPathDB" id="VectorBase:CSON002925"/>